<comment type="caution">
    <text evidence="3">The sequence shown here is derived from an EMBL/GenBank/DDBJ whole genome shotgun (WGS) entry which is preliminary data.</text>
</comment>
<reference evidence="3" key="1">
    <citation type="submission" date="2018-05" db="EMBL/GenBank/DDBJ databases">
        <title>Draft genome of Mucuna pruriens seed.</title>
        <authorList>
            <person name="Nnadi N.E."/>
            <person name="Vos R."/>
            <person name="Hasami M.H."/>
            <person name="Devisetty U.K."/>
            <person name="Aguiy J.C."/>
        </authorList>
    </citation>
    <scope>NUCLEOTIDE SEQUENCE [LARGE SCALE GENOMIC DNA]</scope>
    <source>
        <strain evidence="3">JCA_2017</strain>
    </source>
</reference>
<evidence type="ECO:0000313" key="3">
    <source>
        <dbReference type="EMBL" id="RDX73016.1"/>
    </source>
</evidence>
<dbReference type="AlphaFoldDB" id="A0A371F406"/>
<dbReference type="PROSITE" id="PS50088">
    <property type="entry name" value="ANK_REPEAT"/>
    <property type="match status" value="1"/>
</dbReference>
<keyword evidence="4" id="KW-1185">Reference proteome</keyword>
<evidence type="ECO:0000313" key="4">
    <source>
        <dbReference type="Proteomes" id="UP000257109"/>
    </source>
</evidence>
<keyword evidence="1" id="KW-0040">ANK repeat</keyword>
<dbReference type="Proteomes" id="UP000257109">
    <property type="component" value="Unassembled WGS sequence"/>
</dbReference>
<dbReference type="PROSITE" id="PS50174">
    <property type="entry name" value="G_PATCH"/>
    <property type="match status" value="1"/>
</dbReference>
<dbReference type="CDD" id="cd00303">
    <property type="entry name" value="retropepsin_like"/>
    <property type="match status" value="1"/>
</dbReference>
<feature type="domain" description="G-patch" evidence="2">
    <location>
        <begin position="231"/>
        <end position="277"/>
    </location>
</feature>
<evidence type="ECO:0000256" key="1">
    <source>
        <dbReference type="PROSITE-ProRule" id="PRU00023"/>
    </source>
</evidence>
<dbReference type="InterPro" id="IPR002110">
    <property type="entry name" value="Ankyrin_rpt"/>
</dbReference>
<organism evidence="3 4">
    <name type="scientific">Mucuna pruriens</name>
    <name type="common">Velvet bean</name>
    <name type="synonym">Dolichos pruriens</name>
    <dbReference type="NCBI Taxonomy" id="157652"/>
    <lineage>
        <taxon>Eukaryota</taxon>
        <taxon>Viridiplantae</taxon>
        <taxon>Streptophyta</taxon>
        <taxon>Embryophyta</taxon>
        <taxon>Tracheophyta</taxon>
        <taxon>Spermatophyta</taxon>
        <taxon>Magnoliopsida</taxon>
        <taxon>eudicotyledons</taxon>
        <taxon>Gunneridae</taxon>
        <taxon>Pentapetalae</taxon>
        <taxon>rosids</taxon>
        <taxon>fabids</taxon>
        <taxon>Fabales</taxon>
        <taxon>Fabaceae</taxon>
        <taxon>Papilionoideae</taxon>
        <taxon>50 kb inversion clade</taxon>
        <taxon>NPAAA clade</taxon>
        <taxon>indigoferoid/millettioid clade</taxon>
        <taxon>Phaseoleae</taxon>
        <taxon>Mucuna</taxon>
    </lineage>
</organism>
<dbReference type="PANTHER" id="PTHR32108:SF9">
    <property type="entry name" value="REVERSE TRANSCRIPTASE RNASE H-LIKE DOMAIN-CONTAINING PROTEIN"/>
    <property type="match status" value="1"/>
</dbReference>
<dbReference type="InterPro" id="IPR000467">
    <property type="entry name" value="G_patch_dom"/>
</dbReference>
<feature type="non-terminal residue" evidence="3">
    <location>
        <position position="1"/>
    </location>
</feature>
<gene>
    <name evidence="3" type="ORF">CR513_47419</name>
</gene>
<evidence type="ECO:0000259" key="2">
    <source>
        <dbReference type="PROSITE" id="PS50174"/>
    </source>
</evidence>
<sequence length="287" mass="31299">MLDQLYKTPAWISLLSLLINFEGHRELLLKVLNDAYVPQDITPEKFGGIINNITTSHHLSFFKAELPTEGKSHNQPFHIAIKYGSYMIARVLIGNGSSLNVMPKATLDKLYLPDAMLKSSPVVVKAFNSSKLEVMGKITLPTSIGPITFDITFQIHSAGAIPSSLHQKVKFIEDRQLISVMGEKELIVSTSLLDEYVEGDEEALETSFQALEIVGTTSSEVEGVDYKPSRAVIMAAKVLISNDFEPGKGLGRKLDGMAEPIAIQENLGRSGLGYKGAARKGKPGQKA</sequence>
<dbReference type="Pfam" id="PF01585">
    <property type="entry name" value="G-patch"/>
    <property type="match status" value="1"/>
</dbReference>
<dbReference type="EMBL" id="QJKJ01010684">
    <property type="protein sequence ID" value="RDX73016.1"/>
    <property type="molecule type" value="Genomic_DNA"/>
</dbReference>
<proteinExistence type="predicted"/>
<accession>A0A371F406</accession>
<protein>
    <recommendedName>
        <fullName evidence="2">G-patch domain-containing protein</fullName>
    </recommendedName>
</protein>
<name>A0A371F406_MUCPR</name>
<dbReference type="PANTHER" id="PTHR32108">
    <property type="entry name" value="DNA-DIRECTED RNA POLYMERASE SUBUNIT ALPHA"/>
    <property type="match status" value="1"/>
</dbReference>
<dbReference type="GO" id="GO:0003676">
    <property type="term" value="F:nucleic acid binding"/>
    <property type="evidence" value="ECO:0007669"/>
    <property type="project" value="InterPro"/>
</dbReference>
<feature type="repeat" description="ANK" evidence="1">
    <location>
        <begin position="72"/>
        <end position="104"/>
    </location>
</feature>